<organism evidence="1 2">
    <name type="scientific">Papaver somniferum</name>
    <name type="common">Opium poppy</name>
    <dbReference type="NCBI Taxonomy" id="3469"/>
    <lineage>
        <taxon>Eukaryota</taxon>
        <taxon>Viridiplantae</taxon>
        <taxon>Streptophyta</taxon>
        <taxon>Embryophyta</taxon>
        <taxon>Tracheophyta</taxon>
        <taxon>Spermatophyta</taxon>
        <taxon>Magnoliopsida</taxon>
        <taxon>Ranunculales</taxon>
        <taxon>Papaveraceae</taxon>
        <taxon>Papaveroideae</taxon>
        <taxon>Papaver</taxon>
    </lineage>
</organism>
<name>A0A4Y7JHA3_PAPSO</name>
<evidence type="ECO:0000313" key="2">
    <source>
        <dbReference type="Proteomes" id="UP000316621"/>
    </source>
</evidence>
<reference evidence="1 2" key="1">
    <citation type="journal article" date="2018" name="Science">
        <title>The opium poppy genome and morphinan production.</title>
        <authorList>
            <person name="Guo L."/>
            <person name="Winzer T."/>
            <person name="Yang X."/>
            <person name="Li Y."/>
            <person name="Ning Z."/>
            <person name="He Z."/>
            <person name="Teodor R."/>
            <person name="Lu Y."/>
            <person name="Bowser T.A."/>
            <person name="Graham I.A."/>
            <person name="Ye K."/>
        </authorList>
    </citation>
    <scope>NUCLEOTIDE SEQUENCE [LARGE SCALE GENOMIC DNA]</scope>
    <source>
        <strain evidence="2">cv. HN1</strain>
        <tissue evidence="1">Leaves</tissue>
    </source>
</reference>
<evidence type="ECO:0000313" key="1">
    <source>
        <dbReference type="EMBL" id="RZC59420.1"/>
    </source>
</evidence>
<proteinExistence type="predicted"/>
<dbReference type="AlphaFoldDB" id="A0A4Y7JHA3"/>
<sequence>MIRMELQHLQNVYCKIITSHATYKAGLSAMGIQYLSAFQFDYTTENDGLKKDGLVKVTMVDNMRRRRIDPCTCSKSGNDSVKATRFLVQQENKHAAGIPEVLSTGKKIRDAEQTQNLPGVWKYGERQREEKKKASDPRRLGAAPPASWEKLFDVGVLVEWI</sequence>
<keyword evidence="2" id="KW-1185">Reference proteome</keyword>
<dbReference type="EMBL" id="CM010718">
    <property type="protein sequence ID" value="RZC59420.1"/>
    <property type="molecule type" value="Genomic_DNA"/>
</dbReference>
<dbReference type="Proteomes" id="UP000316621">
    <property type="component" value="Chromosome 4"/>
</dbReference>
<gene>
    <name evidence="1" type="ORF">C5167_006716</name>
</gene>
<dbReference type="Gramene" id="RZC59420">
    <property type="protein sequence ID" value="RZC59420"/>
    <property type="gene ID" value="C5167_006716"/>
</dbReference>
<accession>A0A4Y7JHA3</accession>
<protein>
    <submittedName>
        <fullName evidence="1">Uncharacterized protein</fullName>
    </submittedName>
</protein>